<evidence type="ECO:0000256" key="4">
    <source>
        <dbReference type="ARBA" id="ARBA00022989"/>
    </source>
</evidence>
<evidence type="ECO:0000256" key="6">
    <source>
        <dbReference type="SAM" id="Phobius"/>
    </source>
</evidence>
<reference evidence="7 8" key="1">
    <citation type="submission" date="2020-08" db="EMBL/GenBank/DDBJ databases">
        <title>Genomic Encyclopedia of Type Strains, Phase IV (KMG-IV): sequencing the most valuable type-strain genomes for metagenomic binning, comparative biology and taxonomic classification.</title>
        <authorList>
            <person name="Goeker M."/>
        </authorList>
    </citation>
    <scope>NUCLEOTIDE SEQUENCE [LARGE SCALE GENOMIC DNA]</scope>
    <source>
        <strain evidence="7 8">DSM 101730</strain>
    </source>
</reference>
<evidence type="ECO:0000313" key="7">
    <source>
        <dbReference type="EMBL" id="MBB5224063.1"/>
    </source>
</evidence>
<dbReference type="AlphaFoldDB" id="A0A840SXX4"/>
<evidence type="ECO:0000313" key="8">
    <source>
        <dbReference type="Proteomes" id="UP000549457"/>
    </source>
</evidence>
<keyword evidence="4 6" id="KW-1133">Transmembrane helix</keyword>
<name>A0A840SXX4_9RHOB</name>
<dbReference type="GO" id="GO:0015171">
    <property type="term" value="F:amino acid transmembrane transporter activity"/>
    <property type="evidence" value="ECO:0007669"/>
    <property type="project" value="TreeGrafter"/>
</dbReference>
<feature type="transmembrane region" description="Helical" evidence="6">
    <location>
        <begin position="152"/>
        <end position="174"/>
    </location>
</feature>
<keyword evidence="8" id="KW-1185">Reference proteome</keyword>
<protein>
    <submittedName>
        <fullName evidence="7">Threonine/homoserine/homoserine lactone efflux protein</fullName>
    </submittedName>
</protein>
<evidence type="ECO:0000256" key="3">
    <source>
        <dbReference type="ARBA" id="ARBA00022692"/>
    </source>
</evidence>
<dbReference type="Proteomes" id="UP000549457">
    <property type="component" value="Unassembled WGS sequence"/>
</dbReference>
<dbReference type="Pfam" id="PF01810">
    <property type="entry name" value="LysE"/>
    <property type="match status" value="1"/>
</dbReference>
<dbReference type="GO" id="GO:0005886">
    <property type="term" value="C:plasma membrane"/>
    <property type="evidence" value="ECO:0007669"/>
    <property type="project" value="UniProtKB-SubCell"/>
</dbReference>
<feature type="transmembrane region" description="Helical" evidence="6">
    <location>
        <begin position="70"/>
        <end position="93"/>
    </location>
</feature>
<keyword evidence="3 6" id="KW-0812">Transmembrane</keyword>
<organism evidence="7 8">
    <name type="scientific">Amaricoccus macauensis</name>
    <dbReference type="NCBI Taxonomy" id="57001"/>
    <lineage>
        <taxon>Bacteria</taxon>
        <taxon>Pseudomonadati</taxon>
        <taxon>Pseudomonadota</taxon>
        <taxon>Alphaproteobacteria</taxon>
        <taxon>Rhodobacterales</taxon>
        <taxon>Paracoccaceae</taxon>
        <taxon>Amaricoccus</taxon>
    </lineage>
</organism>
<dbReference type="PANTHER" id="PTHR30086:SF20">
    <property type="entry name" value="ARGININE EXPORTER PROTEIN ARGO-RELATED"/>
    <property type="match status" value="1"/>
</dbReference>
<keyword evidence="2" id="KW-1003">Cell membrane</keyword>
<dbReference type="InterPro" id="IPR001123">
    <property type="entry name" value="LeuE-type"/>
</dbReference>
<comment type="caution">
    <text evidence="7">The sequence shown here is derived from an EMBL/GenBank/DDBJ whole genome shotgun (WGS) entry which is preliminary data.</text>
</comment>
<sequence>MTIALSQLGSYAAALAVLAATPGPVVAALIARAATGGVAAAVPLAAGVAIGDVAWPLLAMLGLGMLATVWAGFLTALRLFGAAILIWMGIRMVQKAPAAALRATAGAPARERPLTGFLAGLSVIAGNPKAILFYLGILPGFFDFRTLTPLDMALICAVSAAIPFLCNLAWAALFARARRWLADPVAMRRTHMAAGAALMLVGVAIAVG</sequence>
<evidence type="ECO:0000256" key="2">
    <source>
        <dbReference type="ARBA" id="ARBA00022475"/>
    </source>
</evidence>
<comment type="subcellular location">
    <subcellularLocation>
        <location evidence="1">Cell membrane</location>
        <topology evidence="1">Multi-pass membrane protein</topology>
    </subcellularLocation>
</comment>
<accession>A0A840SXX4</accession>
<feature type="transmembrane region" description="Helical" evidence="6">
    <location>
        <begin position="186"/>
        <end position="207"/>
    </location>
</feature>
<feature type="transmembrane region" description="Helical" evidence="6">
    <location>
        <begin position="38"/>
        <end position="58"/>
    </location>
</feature>
<dbReference type="EMBL" id="JACHFM010000005">
    <property type="protein sequence ID" value="MBB5224063.1"/>
    <property type="molecule type" value="Genomic_DNA"/>
</dbReference>
<dbReference type="RefSeq" id="WP_184154237.1">
    <property type="nucleotide sequence ID" value="NZ_JACHFM010000005.1"/>
</dbReference>
<feature type="transmembrane region" description="Helical" evidence="6">
    <location>
        <begin position="114"/>
        <end position="137"/>
    </location>
</feature>
<evidence type="ECO:0000256" key="5">
    <source>
        <dbReference type="ARBA" id="ARBA00023136"/>
    </source>
</evidence>
<gene>
    <name evidence="7" type="ORF">HNP73_004024</name>
</gene>
<evidence type="ECO:0000256" key="1">
    <source>
        <dbReference type="ARBA" id="ARBA00004651"/>
    </source>
</evidence>
<keyword evidence="5 6" id="KW-0472">Membrane</keyword>
<proteinExistence type="predicted"/>
<dbReference type="PANTHER" id="PTHR30086">
    <property type="entry name" value="ARGININE EXPORTER PROTEIN ARGO"/>
    <property type="match status" value="1"/>
</dbReference>
<feature type="transmembrane region" description="Helical" evidence="6">
    <location>
        <begin position="12"/>
        <end position="31"/>
    </location>
</feature>